<protein>
    <submittedName>
        <fullName evidence="2">Acetyltransferase, GNAT family</fullName>
    </submittedName>
</protein>
<keyword evidence="2" id="KW-0808">Transferase</keyword>
<dbReference type="AlphaFoldDB" id="A0A6J4VIF9"/>
<dbReference type="InterPro" id="IPR051531">
    <property type="entry name" value="N-acetyltransferase"/>
</dbReference>
<evidence type="ECO:0000259" key="1">
    <source>
        <dbReference type="PROSITE" id="PS51186"/>
    </source>
</evidence>
<feature type="domain" description="N-acetyltransferase" evidence="1">
    <location>
        <begin position="10"/>
        <end position="180"/>
    </location>
</feature>
<dbReference type="Gene3D" id="3.40.630.30">
    <property type="match status" value="1"/>
</dbReference>
<reference evidence="2" key="1">
    <citation type="submission" date="2020-02" db="EMBL/GenBank/DDBJ databases">
        <authorList>
            <person name="Meier V. D."/>
        </authorList>
    </citation>
    <scope>NUCLEOTIDE SEQUENCE</scope>
    <source>
        <strain evidence="2">AVDCRST_MAG88</strain>
    </source>
</reference>
<accession>A0A6J4VIF9</accession>
<gene>
    <name evidence="2" type="ORF">AVDCRST_MAG88-3117</name>
</gene>
<name>A0A6J4VIF9_9BACT</name>
<dbReference type="InterPro" id="IPR016181">
    <property type="entry name" value="Acyl_CoA_acyltransferase"/>
</dbReference>
<organism evidence="2">
    <name type="scientific">uncultured Thermomicrobiales bacterium</name>
    <dbReference type="NCBI Taxonomy" id="1645740"/>
    <lineage>
        <taxon>Bacteria</taxon>
        <taxon>Pseudomonadati</taxon>
        <taxon>Thermomicrobiota</taxon>
        <taxon>Thermomicrobia</taxon>
        <taxon>Thermomicrobiales</taxon>
        <taxon>environmental samples</taxon>
    </lineage>
</organism>
<dbReference type="PROSITE" id="PS51186">
    <property type="entry name" value="GNAT"/>
    <property type="match status" value="1"/>
</dbReference>
<dbReference type="GO" id="GO:0016747">
    <property type="term" value="F:acyltransferase activity, transferring groups other than amino-acyl groups"/>
    <property type="evidence" value="ECO:0007669"/>
    <property type="project" value="InterPro"/>
</dbReference>
<dbReference type="PANTHER" id="PTHR43792">
    <property type="entry name" value="GNAT FAMILY, PUTATIVE (AFU_ORTHOLOGUE AFUA_3G00765)-RELATED-RELATED"/>
    <property type="match status" value="1"/>
</dbReference>
<sequence>MQVFLETERLVLRRFTETDVDHLYELDGDPEVMRFLTGGVSTSRDVIEHEILPHFMSYYERGDGYGYWAAIEKSTGAFLGWFHFRPPNGADPDEAGLGYRLRRVAWGQGYGTEASRALIRKGFAELGVRRVVASTAAANLASRRVMEKAGLTLVRTYRITWPGLFDGVEQEDVEYALSKADWERQQGAGVSQGAGRGDDRS</sequence>
<dbReference type="EMBL" id="CADCWM010000751">
    <property type="protein sequence ID" value="CAA9579089.1"/>
    <property type="molecule type" value="Genomic_DNA"/>
</dbReference>
<dbReference type="PANTHER" id="PTHR43792:SF1">
    <property type="entry name" value="N-ACETYLTRANSFERASE DOMAIN-CONTAINING PROTEIN"/>
    <property type="match status" value="1"/>
</dbReference>
<dbReference type="Pfam" id="PF13302">
    <property type="entry name" value="Acetyltransf_3"/>
    <property type="match status" value="1"/>
</dbReference>
<dbReference type="SUPFAM" id="SSF55729">
    <property type="entry name" value="Acyl-CoA N-acyltransferases (Nat)"/>
    <property type="match status" value="1"/>
</dbReference>
<dbReference type="InterPro" id="IPR000182">
    <property type="entry name" value="GNAT_dom"/>
</dbReference>
<proteinExistence type="predicted"/>
<evidence type="ECO:0000313" key="2">
    <source>
        <dbReference type="EMBL" id="CAA9579089.1"/>
    </source>
</evidence>